<dbReference type="RefSeq" id="WP_203381359.1">
    <property type="nucleotide sequence ID" value="NZ_JAENHP010000019.1"/>
</dbReference>
<gene>
    <name evidence="4" type="ORF">JIG36_38375</name>
</gene>
<feature type="domain" description="DUF305" evidence="3">
    <location>
        <begin position="47"/>
        <end position="106"/>
    </location>
</feature>
<reference evidence="4 5" key="1">
    <citation type="submission" date="2021-01" db="EMBL/GenBank/DDBJ databases">
        <title>Actinoplanes sp. nov. LDG1-06 isolated from lichen.</title>
        <authorList>
            <person name="Saeng-In P."/>
            <person name="Phongsopitanun W."/>
            <person name="Kanchanasin P."/>
            <person name="Yuki M."/>
            <person name="Kudo T."/>
            <person name="Ohkuma M."/>
            <person name="Tanasupawat S."/>
        </authorList>
    </citation>
    <scope>NUCLEOTIDE SEQUENCE [LARGE SCALE GENOMIC DNA]</scope>
    <source>
        <strain evidence="4 5">LDG1-06</strain>
    </source>
</reference>
<evidence type="ECO:0000256" key="1">
    <source>
        <dbReference type="SAM" id="MobiDB-lite"/>
    </source>
</evidence>
<dbReference type="Gene3D" id="1.20.1260.10">
    <property type="match status" value="2"/>
</dbReference>
<sequence length="176" mass="18112">MRRALIWLTASLVFLGGCDSGPAGAGTSAAPASPREGGVSARHGDADTAFVRALIPHHQAGIGLASALAEATPQARTLASAVIATQQDEVVRMSGWLRAWGAGQPPSVNPSAPPSAGPDPVRAFIAHQEQAIKLAQQEQANGTNPEALAFARQIVESRTGQIIELEKISAEQVSPG</sequence>
<organism evidence="4 5">
    <name type="scientific">Paractinoplanes ovalisporus</name>
    <dbReference type="NCBI Taxonomy" id="2810368"/>
    <lineage>
        <taxon>Bacteria</taxon>
        <taxon>Bacillati</taxon>
        <taxon>Actinomycetota</taxon>
        <taxon>Actinomycetes</taxon>
        <taxon>Micromonosporales</taxon>
        <taxon>Micromonosporaceae</taxon>
        <taxon>Paractinoplanes</taxon>
    </lineage>
</organism>
<keyword evidence="5" id="KW-1185">Reference proteome</keyword>
<dbReference type="PANTHER" id="PTHR36933">
    <property type="entry name" value="SLL0788 PROTEIN"/>
    <property type="match status" value="1"/>
</dbReference>
<feature type="signal peptide" evidence="2">
    <location>
        <begin position="1"/>
        <end position="25"/>
    </location>
</feature>
<feature type="region of interest" description="Disordered" evidence="1">
    <location>
        <begin position="23"/>
        <end position="42"/>
    </location>
</feature>
<name>A0ABS2ANH7_9ACTN</name>
<dbReference type="EMBL" id="JAENHP010000019">
    <property type="protein sequence ID" value="MBM2621386.1"/>
    <property type="molecule type" value="Genomic_DNA"/>
</dbReference>
<evidence type="ECO:0000259" key="3">
    <source>
        <dbReference type="Pfam" id="PF03713"/>
    </source>
</evidence>
<evidence type="ECO:0000313" key="4">
    <source>
        <dbReference type="EMBL" id="MBM2621386.1"/>
    </source>
</evidence>
<evidence type="ECO:0000313" key="5">
    <source>
        <dbReference type="Proteomes" id="UP000632138"/>
    </source>
</evidence>
<evidence type="ECO:0000256" key="2">
    <source>
        <dbReference type="SAM" id="SignalP"/>
    </source>
</evidence>
<keyword evidence="2" id="KW-0732">Signal</keyword>
<dbReference type="PANTHER" id="PTHR36933:SF1">
    <property type="entry name" value="SLL0788 PROTEIN"/>
    <property type="match status" value="1"/>
</dbReference>
<comment type="caution">
    <text evidence="4">The sequence shown here is derived from an EMBL/GenBank/DDBJ whole genome shotgun (WGS) entry which is preliminary data.</text>
</comment>
<dbReference type="PROSITE" id="PS51257">
    <property type="entry name" value="PROKAR_LIPOPROTEIN"/>
    <property type="match status" value="1"/>
</dbReference>
<dbReference type="InterPro" id="IPR012347">
    <property type="entry name" value="Ferritin-like"/>
</dbReference>
<dbReference type="Proteomes" id="UP000632138">
    <property type="component" value="Unassembled WGS sequence"/>
</dbReference>
<accession>A0ABS2ANH7</accession>
<dbReference type="Pfam" id="PF03713">
    <property type="entry name" value="DUF305"/>
    <property type="match status" value="2"/>
</dbReference>
<feature type="compositionally biased region" description="Low complexity" evidence="1">
    <location>
        <begin position="23"/>
        <end position="34"/>
    </location>
</feature>
<protein>
    <submittedName>
        <fullName evidence="4">DUF305 domain-containing protein</fullName>
    </submittedName>
</protein>
<proteinExistence type="predicted"/>
<dbReference type="InterPro" id="IPR005183">
    <property type="entry name" value="DUF305_CopM-like"/>
</dbReference>
<feature type="chain" id="PRO_5046857270" evidence="2">
    <location>
        <begin position="26"/>
        <end position="176"/>
    </location>
</feature>
<feature type="domain" description="DUF305" evidence="3">
    <location>
        <begin position="122"/>
        <end position="167"/>
    </location>
</feature>